<dbReference type="EMBL" id="WKJJ01000017">
    <property type="protein sequence ID" value="MRV74859.1"/>
    <property type="molecule type" value="Genomic_DNA"/>
</dbReference>
<dbReference type="InterPro" id="IPR011990">
    <property type="entry name" value="TPR-like_helical_dom_sf"/>
</dbReference>
<dbReference type="Proteomes" id="UP000446768">
    <property type="component" value="Unassembled WGS sequence"/>
</dbReference>
<dbReference type="Gene3D" id="3.40.50.300">
    <property type="entry name" value="P-loop containing nucleotide triphosphate hydrolases"/>
    <property type="match status" value="1"/>
</dbReference>
<proteinExistence type="predicted"/>
<dbReference type="InterPro" id="IPR027417">
    <property type="entry name" value="P-loop_NTPase"/>
</dbReference>
<keyword evidence="2" id="KW-1185">Reference proteome</keyword>
<reference evidence="1 2" key="1">
    <citation type="submission" date="2019-11" db="EMBL/GenBank/DDBJ databases">
        <title>Novel species isolated from a subtropical stream in China.</title>
        <authorList>
            <person name="Lu H."/>
        </authorList>
    </citation>
    <scope>NUCLEOTIDE SEQUENCE [LARGE SCALE GENOMIC DNA]</scope>
    <source>
        <strain evidence="1 2">FT92W</strain>
    </source>
</reference>
<dbReference type="PANTHER" id="PTHR46082">
    <property type="entry name" value="ATP/GTP-BINDING PROTEIN-RELATED"/>
    <property type="match status" value="1"/>
</dbReference>
<dbReference type="InterPro" id="IPR053137">
    <property type="entry name" value="NLR-like"/>
</dbReference>
<comment type="caution">
    <text evidence="1">The sequence shown here is derived from an EMBL/GenBank/DDBJ whole genome shotgun (WGS) entry which is preliminary data.</text>
</comment>
<gene>
    <name evidence="1" type="ORF">GJ700_24405</name>
</gene>
<protein>
    <submittedName>
        <fullName evidence="1">Tetratricopeptide repeat protein</fullName>
    </submittedName>
</protein>
<evidence type="ECO:0000313" key="1">
    <source>
        <dbReference type="EMBL" id="MRV74859.1"/>
    </source>
</evidence>
<dbReference type="Pfam" id="PF13424">
    <property type="entry name" value="TPR_12"/>
    <property type="match status" value="1"/>
</dbReference>
<organism evidence="1 2">
    <name type="scientific">Pseudoduganella rivuli</name>
    <dbReference type="NCBI Taxonomy" id="2666085"/>
    <lineage>
        <taxon>Bacteria</taxon>
        <taxon>Pseudomonadati</taxon>
        <taxon>Pseudomonadota</taxon>
        <taxon>Betaproteobacteria</taxon>
        <taxon>Burkholderiales</taxon>
        <taxon>Oxalobacteraceae</taxon>
        <taxon>Telluria group</taxon>
        <taxon>Pseudoduganella</taxon>
    </lineage>
</organism>
<name>A0A7X2IRT5_9BURK</name>
<dbReference type="Gene3D" id="1.25.40.10">
    <property type="entry name" value="Tetratricopeptide repeat domain"/>
    <property type="match status" value="1"/>
</dbReference>
<dbReference type="SUPFAM" id="SSF52540">
    <property type="entry name" value="P-loop containing nucleoside triphosphate hydrolases"/>
    <property type="match status" value="1"/>
</dbReference>
<dbReference type="Pfam" id="PF13374">
    <property type="entry name" value="TPR_10"/>
    <property type="match status" value="1"/>
</dbReference>
<dbReference type="SUPFAM" id="SSF48452">
    <property type="entry name" value="TPR-like"/>
    <property type="match status" value="1"/>
</dbReference>
<dbReference type="PANTHER" id="PTHR46082:SF6">
    <property type="entry name" value="AAA+ ATPASE DOMAIN-CONTAINING PROTEIN-RELATED"/>
    <property type="match status" value="1"/>
</dbReference>
<dbReference type="RefSeq" id="WP_154378861.1">
    <property type="nucleotide sequence ID" value="NZ_WKJJ01000017.1"/>
</dbReference>
<dbReference type="AlphaFoldDB" id="A0A7X2IRT5"/>
<sequence>MMDHPQLAGTDSGAVTTFYSYRGGAGCTMALAHVGALLADRGPAGTPVLMVDWDLDAPGLHEAFPAGPDAPGVVELFAAYRDQLLRRGRADGGDDDGGEALAQAVLAAIDWQHHVVRVDQRRPLFLMRAGRLDDGHAQRLAGLDWEALFHACPALFRCFGAMLARHFGHVLVDAPHGRSAGAGVCTALLPQRLVLLFDANRPGLDGLESLVQRVTTFRVSQDGEPRALMIYPVPARMAADDTGQRARVRRGDPAAGLPGYQPLFERVLADAYGAPSLSLDSYFNEVLVPHVREPAGAAGDRGDHDDRCAPVRAYEALLAWMEPGHPPWCALRELPLLEQVTQARAALDGSAARQVQLARDLFRLGEAYRDGGRDARAALAFRESAALYAAGAGEAHPDTAAARAQLAALLLHRRQFDEARLLLRQASDTLGAALGPQHQEVLALGAMQAQALAGQGYVTAALARLQDVLDVQLRTLGAGHPATLDSQALRAALLSQAGDMEAARLLLEQVLAARTRLSGAQHAATLRAADALAHVVSRIGADTMPEAVRQPVPGYGTAEVQGPAHPDNVYALRDAKVVHGEPESGAGCAELS</sequence>
<accession>A0A7X2IRT5</accession>
<evidence type="ECO:0000313" key="2">
    <source>
        <dbReference type="Proteomes" id="UP000446768"/>
    </source>
</evidence>